<feature type="non-terminal residue" evidence="1">
    <location>
        <position position="274"/>
    </location>
</feature>
<dbReference type="AlphaFoldDB" id="A0A0X3Q3K8"/>
<evidence type="ECO:0000313" key="1">
    <source>
        <dbReference type="EMBL" id="JAP58639.1"/>
    </source>
</evidence>
<feature type="non-terminal residue" evidence="1">
    <location>
        <position position="1"/>
    </location>
</feature>
<dbReference type="EMBL" id="GEEE01004586">
    <property type="protein sequence ID" value="JAP58639.1"/>
    <property type="molecule type" value="Transcribed_RNA"/>
</dbReference>
<organism evidence="1">
    <name type="scientific">Schistocephalus solidus</name>
    <name type="common">Tapeworm</name>
    <dbReference type="NCBI Taxonomy" id="70667"/>
    <lineage>
        <taxon>Eukaryota</taxon>
        <taxon>Metazoa</taxon>
        <taxon>Spiralia</taxon>
        <taxon>Lophotrochozoa</taxon>
        <taxon>Platyhelminthes</taxon>
        <taxon>Cestoda</taxon>
        <taxon>Eucestoda</taxon>
        <taxon>Diphyllobothriidea</taxon>
        <taxon>Diphyllobothriidae</taxon>
        <taxon>Schistocephalus</taxon>
    </lineage>
</organism>
<dbReference type="PANTHER" id="PTHR33053">
    <property type="entry name" value="PROTEIN, PUTATIVE-RELATED"/>
    <property type="match status" value="1"/>
</dbReference>
<reference evidence="1" key="1">
    <citation type="submission" date="2016-01" db="EMBL/GenBank/DDBJ databases">
        <title>Reference transcriptome for the parasite Schistocephalus solidus: insights into the molecular evolution of parasitism.</title>
        <authorList>
            <person name="Hebert F.O."/>
            <person name="Grambauer S."/>
            <person name="Barber I."/>
            <person name="Landry C.R."/>
            <person name="Aubin-Horth N."/>
        </authorList>
    </citation>
    <scope>NUCLEOTIDE SEQUENCE</scope>
</reference>
<proteinExistence type="predicted"/>
<sequence>LPIHKKTKRGFWPILGRIMEPFVSEIFVVGIYCGYGKPSDVQTFCTPHAKELKSLARDGLRVEHIKRSLGFRLAAVICNAPARAFIKQIKNVNAYYGGERCCVKGDYVDKVVYDSVSERLRTDADFLSVIDDCHRIGTSPLLACKVGLITSFPLDPLHLVYLGVMRRILNLWLKSPREVHFRLSPEAISTVNDRLKSLNAYLPREFSQRARSITDYDTWKGTELRQFLLYTGIVVLKDVLHKRYWKHFLLLFTAICCIIRHHSFKEWVPYCKQL</sequence>
<dbReference type="PANTHER" id="PTHR33053:SF9">
    <property type="entry name" value="AGAP000105-PA"/>
    <property type="match status" value="1"/>
</dbReference>
<name>A0A0X3Q3K8_SCHSO</name>
<gene>
    <name evidence="1" type="ORF">TR136941</name>
</gene>
<protein>
    <submittedName>
        <fullName evidence="1">Uncharacterized protein</fullName>
    </submittedName>
</protein>
<accession>A0A0X3Q3K8</accession>